<dbReference type="InterPro" id="IPR011006">
    <property type="entry name" value="CheY-like_superfamily"/>
</dbReference>
<evidence type="ECO:0000256" key="2">
    <source>
        <dbReference type="ARBA" id="ARBA00012438"/>
    </source>
</evidence>
<accession>A0A1T5IUA4</accession>
<dbReference type="Gene3D" id="3.30.565.10">
    <property type="entry name" value="Histidine kinase-like ATPase, C-terminal domain"/>
    <property type="match status" value="1"/>
</dbReference>
<dbReference type="PANTHER" id="PTHR43547:SF2">
    <property type="entry name" value="HYBRID SIGNAL TRANSDUCTION HISTIDINE KINASE C"/>
    <property type="match status" value="1"/>
</dbReference>
<dbReference type="InterPro" id="IPR001789">
    <property type="entry name" value="Sig_transdc_resp-reg_receiver"/>
</dbReference>
<keyword evidence="11" id="KW-0804">Transcription</keyword>
<evidence type="ECO:0000259" key="15">
    <source>
        <dbReference type="PROSITE" id="PS50110"/>
    </source>
</evidence>
<dbReference type="InterPro" id="IPR003961">
    <property type="entry name" value="FN3_dom"/>
</dbReference>
<comment type="catalytic activity">
    <reaction evidence="1">
        <text>ATP + protein L-histidine = ADP + protein N-phospho-L-histidine.</text>
        <dbReference type="EC" id="2.7.13.3"/>
    </reaction>
</comment>
<dbReference type="InterPro" id="IPR018060">
    <property type="entry name" value="HTH_AraC"/>
</dbReference>
<keyword evidence="4" id="KW-0808">Transferase</keyword>
<evidence type="ECO:0000256" key="5">
    <source>
        <dbReference type="ARBA" id="ARBA00022741"/>
    </source>
</evidence>
<dbReference type="Pfam" id="PF12833">
    <property type="entry name" value="HTH_18"/>
    <property type="match status" value="1"/>
</dbReference>
<dbReference type="InterPro" id="IPR011123">
    <property type="entry name" value="Y_Y_Y"/>
</dbReference>
<proteinExistence type="predicted"/>
<dbReference type="InterPro" id="IPR003594">
    <property type="entry name" value="HATPase_dom"/>
</dbReference>
<dbReference type="CDD" id="cd16922">
    <property type="entry name" value="HATPase_EvgS-ArcB-TorS-like"/>
    <property type="match status" value="1"/>
</dbReference>
<dbReference type="InterPro" id="IPR015943">
    <property type="entry name" value="WD40/YVTN_repeat-like_dom_sf"/>
</dbReference>
<evidence type="ECO:0000256" key="12">
    <source>
        <dbReference type="PROSITE-ProRule" id="PRU00169"/>
    </source>
</evidence>
<dbReference type="PROSITE" id="PS50109">
    <property type="entry name" value="HIS_KIN"/>
    <property type="match status" value="1"/>
</dbReference>
<evidence type="ECO:0000256" key="8">
    <source>
        <dbReference type="ARBA" id="ARBA00023012"/>
    </source>
</evidence>
<dbReference type="Pfam" id="PF00512">
    <property type="entry name" value="HisKA"/>
    <property type="match status" value="1"/>
</dbReference>
<protein>
    <recommendedName>
        <fullName evidence="2">histidine kinase</fullName>
        <ecNumber evidence="2">2.7.13.3</ecNumber>
    </recommendedName>
</protein>
<dbReference type="EC" id="2.7.13.3" evidence="2"/>
<dbReference type="InterPro" id="IPR013783">
    <property type="entry name" value="Ig-like_fold"/>
</dbReference>
<dbReference type="FunFam" id="1.10.287.130:FF:000034">
    <property type="entry name" value="Two-component system sensor histidine kinase/response regulator"/>
    <property type="match status" value="1"/>
</dbReference>
<dbReference type="SMART" id="SM00448">
    <property type="entry name" value="REC"/>
    <property type="match status" value="1"/>
</dbReference>
<dbReference type="Pfam" id="PF02518">
    <property type="entry name" value="HATPase_c"/>
    <property type="match status" value="1"/>
</dbReference>
<dbReference type="InterPro" id="IPR009057">
    <property type="entry name" value="Homeodomain-like_sf"/>
</dbReference>
<keyword evidence="9" id="KW-0805">Transcription regulation</keyword>
<dbReference type="PROSITE" id="PS01124">
    <property type="entry name" value="HTH_ARAC_FAMILY_2"/>
    <property type="match status" value="1"/>
</dbReference>
<feature type="domain" description="Histidine kinase" evidence="14">
    <location>
        <begin position="871"/>
        <end position="1091"/>
    </location>
</feature>
<dbReference type="Pfam" id="PF00072">
    <property type="entry name" value="Response_reg"/>
    <property type="match status" value="1"/>
</dbReference>
<dbReference type="GO" id="GO:0043565">
    <property type="term" value="F:sequence-specific DNA binding"/>
    <property type="evidence" value="ECO:0007669"/>
    <property type="project" value="InterPro"/>
</dbReference>
<dbReference type="SUPFAM" id="SSF46689">
    <property type="entry name" value="Homeodomain-like"/>
    <property type="match status" value="1"/>
</dbReference>
<dbReference type="InterPro" id="IPR036097">
    <property type="entry name" value="HisK_dim/P_sf"/>
</dbReference>
<gene>
    <name evidence="16" type="ORF">SAMN05660236_0417</name>
</gene>
<name>A0A1T5IUA4_9BACT</name>
<feature type="domain" description="HTH araC/xylS-type" evidence="13">
    <location>
        <begin position="1274"/>
        <end position="1373"/>
    </location>
</feature>
<dbReference type="PROSITE" id="PS50110">
    <property type="entry name" value="RESPONSE_REGULATORY"/>
    <property type="match status" value="1"/>
</dbReference>
<dbReference type="PROSITE" id="PS00041">
    <property type="entry name" value="HTH_ARAC_FAMILY_1"/>
    <property type="match status" value="1"/>
</dbReference>
<feature type="domain" description="Response regulatory" evidence="15">
    <location>
        <begin position="1127"/>
        <end position="1242"/>
    </location>
</feature>
<dbReference type="EMBL" id="FUZU01000001">
    <property type="protein sequence ID" value="SKC42757.1"/>
    <property type="molecule type" value="Genomic_DNA"/>
</dbReference>
<sequence>MDKRILLGIVFLFTCPVLLIAQPEPYQFMHVNVNDGLSHNEVLSFLKDKRGFLWIGTVSGLNRYDGYSMKVFQHDSRDTTSLIHNSIQDLFEIPDGRLGILTNAGLTLYDPQTEKFQKDLSSFYKTYNIPPGELLNIVKDGEGNFWFIHTSAGLLKYTSSTGEITSIRHNVRDLKSIASDTISFFAQDNQRNNWVIHANGIIEKIVVKGGRHEVIYRNDYLFQQNKGAILQYRFLCDRDGDLWIFIANDNQGVYYFSIHKKAFKHFHRDSPDARLSANIVRDMQEDERGLIWMGTDHGGINLIDKSNSSVRYIQHQDEDGKSLGQNSINTLYKDEEGIIWVGTYKKGISYYHENIIRFPLYKHSPAMPFGLPYADVNRFVEDDKGNLWIGTNGGGLLYFNRTNGRFTQYRYSAANSNSIGSDVIVSLYIDHEKKLWIGTYYGGLTCYDGKKFIRYNHNPSDPSSLSAQSVWEIFEDSRHRLWIGTLNGGLNLFDDKTKTFSHYRASDPNSIGADYIAAITEDKAGNLWFGTTLGIDVLSRARGRFIHYESESNNPRSLSNNSILDIREDNKGRVWIGTSGGLNLFDGKTNTFTVFTKEDGLPHNTILTILQDDSGDLWLSTPNGLSQLIITNEPNGKTQYKFKNYSEAEGLQGKQFNENAAYKTSRGELIFGGANGFNIFKPTQLGLNKYLPKVVFTDFQLFNKSVHAEERIDGQVLLSKDISETSEITLPPGKNVFSIEFAALNYIHPEKNQYKYKLEGFDTDWLSADSKSRRVTFTNLDPGEYIFRVKAANNDGIWNNEGAHLKISVLPPFWKTRAALTLYFTFIIIGLLITRRLVQQREKMKFAMQQERQEATRMHELDMMKIKFFTNVSHEFRTPLTLILTPIEKILKQTKEPDQLNQFRLIQRNAKRLLNLVNQLLDFRKLEVQEIKFNPSEGDIIQFIKEAVYSFSDLSEKKDIQLQFQSSLTSLETIFDQDKLEKILFNLLSNAFKFTPEHGAVTVGVEQISEGEEQWLSIRVKDTGIGIPADKQEKIFDRFFQNELPKSMVNQGSGIGLSITKEFVKIHGGTISVESEPGNGSCFTIKIPLREVGSYTESIPAEFVDPVLATGGLVDGSGDSFTAKKPLVLLVEDNEDFRFYLKDNLKSDYQIVEASNGKDGWKKTQEQLPDLIVSDIMMPEMNGIELCKKIKSDQRVSHIPVILLTARAAEEQKVEGFQAGADDYITKPFNFEILASRIQNLIVQREKLHKNFPKQLDVKASELNITPLDEKFIRNAIKCVEENVSKTDFSVEDMSRELGISRAHLYKKILALTGKSPLEFIRTIRLQQAAQLLEKSQLTVAEIAYQVGFNNPKYFARYFKEQYSILPSAYAAGKRKGTL</sequence>
<dbReference type="PRINTS" id="PR00344">
    <property type="entry name" value="BCTRLSENSOR"/>
</dbReference>
<dbReference type="STRING" id="688867.SAMN05660236_0417"/>
<evidence type="ECO:0000256" key="6">
    <source>
        <dbReference type="ARBA" id="ARBA00022777"/>
    </source>
</evidence>
<dbReference type="Proteomes" id="UP000190961">
    <property type="component" value="Unassembled WGS sequence"/>
</dbReference>
<dbReference type="InterPro" id="IPR036890">
    <property type="entry name" value="HATPase_C_sf"/>
</dbReference>
<keyword evidence="8" id="KW-0902">Two-component regulatory system</keyword>
<dbReference type="Gene3D" id="2.130.10.10">
    <property type="entry name" value="YVTN repeat-like/Quinoprotein amine dehydrogenase"/>
    <property type="match status" value="2"/>
</dbReference>
<dbReference type="InterPro" id="IPR004358">
    <property type="entry name" value="Sig_transdc_His_kin-like_C"/>
</dbReference>
<evidence type="ECO:0000313" key="16">
    <source>
        <dbReference type="EMBL" id="SKC42757.1"/>
    </source>
</evidence>
<dbReference type="FunFam" id="2.60.40.10:FF:000791">
    <property type="entry name" value="Two-component system sensor histidine kinase/response regulator"/>
    <property type="match status" value="1"/>
</dbReference>
<dbReference type="SMART" id="SM00342">
    <property type="entry name" value="HTH_ARAC"/>
    <property type="match status" value="1"/>
</dbReference>
<dbReference type="CDD" id="cd17574">
    <property type="entry name" value="REC_OmpR"/>
    <property type="match status" value="1"/>
</dbReference>
<keyword evidence="3 12" id="KW-0597">Phosphoprotein</keyword>
<dbReference type="SUPFAM" id="SSF55874">
    <property type="entry name" value="ATPase domain of HSP90 chaperone/DNA topoisomerase II/histidine kinase"/>
    <property type="match status" value="1"/>
</dbReference>
<dbReference type="GO" id="GO:0000155">
    <property type="term" value="F:phosphorelay sensor kinase activity"/>
    <property type="evidence" value="ECO:0007669"/>
    <property type="project" value="InterPro"/>
</dbReference>
<evidence type="ECO:0000256" key="9">
    <source>
        <dbReference type="ARBA" id="ARBA00023015"/>
    </source>
</evidence>
<keyword evidence="10" id="KW-0238">DNA-binding</keyword>
<dbReference type="RefSeq" id="WP_079685041.1">
    <property type="nucleotide sequence ID" value="NZ_FUZU01000001.1"/>
</dbReference>
<reference evidence="16 17" key="1">
    <citation type="submission" date="2017-02" db="EMBL/GenBank/DDBJ databases">
        <authorList>
            <person name="Peterson S.W."/>
        </authorList>
    </citation>
    <scope>NUCLEOTIDE SEQUENCE [LARGE SCALE GENOMIC DNA]</scope>
    <source>
        <strain evidence="16 17">DSM 25262</strain>
    </source>
</reference>
<dbReference type="Gene3D" id="1.10.287.130">
    <property type="match status" value="1"/>
</dbReference>
<dbReference type="SUPFAM" id="SSF47384">
    <property type="entry name" value="Homodimeric domain of signal transducing histidine kinase"/>
    <property type="match status" value="1"/>
</dbReference>
<organism evidence="16 17">
    <name type="scientific">Ohtaekwangia koreensis</name>
    <dbReference type="NCBI Taxonomy" id="688867"/>
    <lineage>
        <taxon>Bacteria</taxon>
        <taxon>Pseudomonadati</taxon>
        <taxon>Bacteroidota</taxon>
        <taxon>Cytophagia</taxon>
        <taxon>Cytophagales</taxon>
        <taxon>Fulvivirgaceae</taxon>
        <taxon>Ohtaekwangia</taxon>
    </lineage>
</organism>
<evidence type="ECO:0000256" key="11">
    <source>
        <dbReference type="ARBA" id="ARBA00023163"/>
    </source>
</evidence>
<dbReference type="FunFam" id="3.40.50.2300:FF:000138">
    <property type="entry name" value="Two-component system sensor histidine kinase/response regulator"/>
    <property type="match status" value="1"/>
</dbReference>
<dbReference type="PANTHER" id="PTHR43547">
    <property type="entry name" value="TWO-COMPONENT HISTIDINE KINASE"/>
    <property type="match status" value="1"/>
</dbReference>
<dbReference type="GO" id="GO:0005524">
    <property type="term" value="F:ATP binding"/>
    <property type="evidence" value="ECO:0007669"/>
    <property type="project" value="UniProtKB-KW"/>
</dbReference>
<dbReference type="SUPFAM" id="SSF52172">
    <property type="entry name" value="CheY-like"/>
    <property type="match status" value="1"/>
</dbReference>
<dbReference type="InterPro" id="IPR003661">
    <property type="entry name" value="HisK_dim/P_dom"/>
</dbReference>
<dbReference type="Gene3D" id="1.10.10.60">
    <property type="entry name" value="Homeodomain-like"/>
    <property type="match status" value="1"/>
</dbReference>
<dbReference type="InterPro" id="IPR005467">
    <property type="entry name" value="His_kinase_dom"/>
</dbReference>
<dbReference type="CDD" id="cd00063">
    <property type="entry name" value="FN3"/>
    <property type="match status" value="1"/>
</dbReference>
<dbReference type="SMART" id="SM00387">
    <property type="entry name" value="HATPase_c"/>
    <property type="match status" value="1"/>
</dbReference>
<evidence type="ECO:0000256" key="3">
    <source>
        <dbReference type="ARBA" id="ARBA00022553"/>
    </source>
</evidence>
<dbReference type="SUPFAM" id="SSF101898">
    <property type="entry name" value="NHL repeat"/>
    <property type="match status" value="1"/>
</dbReference>
<dbReference type="Pfam" id="PF07495">
    <property type="entry name" value="Y_Y_Y"/>
    <property type="match status" value="1"/>
</dbReference>
<keyword evidence="6 16" id="KW-0418">Kinase</keyword>
<keyword evidence="17" id="KW-1185">Reference proteome</keyword>
<keyword evidence="5" id="KW-0547">Nucleotide-binding</keyword>
<evidence type="ECO:0000256" key="4">
    <source>
        <dbReference type="ARBA" id="ARBA00022679"/>
    </source>
</evidence>
<dbReference type="GO" id="GO:0003700">
    <property type="term" value="F:DNA-binding transcription factor activity"/>
    <property type="evidence" value="ECO:0007669"/>
    <property type="project" value="InterPro"/>
</dbReference>
<dbReference type="OrthoDB" id="9797097at2"/>
<dbReference type="SMART" id="SM00388">
    <property type="entry name" value="HisKA"/>
    <property type="match status" value="1"/>
</dbReference>
<evidence type="ECO:0000256" key="7">
    <source>
        <dbReference type="ARBA" id="ARBA00022840"/>
    </source>
</evidence>
<dbReference type="SUPFAM" id="SSF63829">
    <property type="entry name" value="Calcium-dependent phosphotriesterase"/>
    <property type="match status" value="2"/>
</dbReference>
<evidence type="ECO:0000256" key="10">
    <source>
        <dbReference type="ARBA" id="ARBA00023125"/>
    </source>
</evidence>
<dbReference type="CDD" id="cd00082">
    <property type="entry name" value="HisKA"/>
    <property type="match status" value="1"/>
</dbReference>
<dbReference type="FunFam" id="3.30.565.10:FF:000037">
    <property type="entry name" value="Hybrid sensor histidine kinase/response regulator"/>
    <property type="match status" value="1"/>
</dbReference>
<evidence type="ECO:0000256" key="1">
    <source>
        <dbReference type="ARBA" id="ARBA00000085"/>
    </source>
</evidence>
<evidence type="ECO:0000259" key="14">
    <source>
        <dbReference type="PROSITE" id="PS50109"/>
    </source>
</evidence>
<dbReference type="InterPro" id="IPR018062">
    <property type="entry name" value="HTH_AraC-typ_CS"/>
</dbReference>
<dbReference type="Gene3D" id="3.40.50.2300">
    <property type="match status" value="1"/>
</dbReference>
<evidence type="ECO:0000313" key="17">
    <source>
        <dbReference type="Proteomes" id="UP000190961"/>
    </source>
</evidence>
<dbReference type="Pfam" id="PF07494">
    <property type="entry name" value="Reg_prop"/>
    <property type="match status" value="8"/>
</dbReference>
<evidence type="ECO:0000259" key="13">
    <source>
        <dbReference type="PROSITE" id="PS01124"/>
    </source>
</evidence>
<dbReference type="Gene3D" id="2.60.40.10">
    <property type="entry name" value="Immunoglobulins"/>
    <property type="match status" value="1"/>
</dbReference>
<dbReference type="InterPro" id="IPR011110">
    <property type="entry name" value="Reg_prop"/>
</dbReference>
<feature type="modified residue" description="4-aspartylphosphate" evidence="12">
    <location>
        <position position="1175"/>
    </location>
</feature>
<keyword evidence="7" id="KW-0067">ATP-binding</keyword>